<evidence type="ECO:0000256" key="2">
    <source>
        <dbReference type="ARBA" id="ARBA00004123"/>
    </source>
</evidence>
<dbReference type="EMBL" id="MJBS01000035">
    <property type="protein sequence ID" value="OHE99602.1"/>
    <property type="molecule type" value="Genomic_DNA"/>
</dbReference>
<evidence type="ECO:0000313" key="10">
    <source>
        <dbReference type="EMBL" id="OHE99602.1"/>
    </source>
</evidence>
<feature type="compositionally biased region" description="Polar residues" evidence="8">
    <location>
        <begin position="25"/>
        <end position="36"/>
    </location>
</feature>
<evidence type="ECO:0000259" key="9">
    <source>
        <dbReference type="SMART" id="SM01312"/>
    </source>
</evidence>
<gene>
    <name evidence="10" type="ORF">CORC01_05180</name>
</gene>
<evidence type="ECO:0000256" key="8">
    <source>
        <dbReference type="SAM" id="MobiDB-lite"/>
    </source>
</evidence>
<dbReference type="AlphaFoldDB" id="A0A1G4BE38"/>
<feature type="compositionally biased region" description="Polar residues" evidence="8">
    <location>
        <begin position="67"/>
        <end position="82"/>
    </location>
</feature>
<feature type="region of interest" description="Disordered" evidence="8">
    <location>
        <begin position="1"/>
        <end position="338"/>
    </location>
</feature>
<proteinExistence type="inferred from homology"/>
<sequence>MPPKQGTKQRRAGLARDSRVRPLLSQVNGQRRTLASDNRPVDRPPDDSDDEITDPDSCRGLIAPSKSLPSSREVSRVFSSTRADSDSEDDQNTRSSRADMARPYFGSSKKGKEQSEKWSASQESLQGRGQPEGSEGSFSTTRGSKRNSPDDGTLSPASKIKKARKIDLEDEKEAKKLLVRKKSYGRNDDKGRIRIPTKSKPKASQERPMSKQGREARSSAPKMIQPSFKAYDDDPFEQLSSRTSPRRMIDPVSAFLSSPPHGSAIPTMKQASLSPHASPQRSAKAEFKLPSASLPESLQSPTKPRPQLRNLGSSPEPNSEKTRRRSFESSDLDSDPIHSVEARCPMCNEMVDKALLHDFSNGARLHIRKQIQFCRLHKKKSAEDAWGTRGYPKINWEGLDARITTHYGFLRRIIDGGPSHFGDLLIDKVKEGKNRTLLKAEDSLTPGYYGPRGLRAFSEHIIGRFSSVLRERAVDDRLISSRGYSSYVEAVLVPELAVQLISDDMVVEAEGARSILEESKWIGDLLHEDTGDTIDQMSDDETTAH</sequence>
<dbReference type="InterPro" id="IPR039024">
    <property type="entry name" value="RTC4"/>
</dbReference>
<evidence type="ECO:0000256" key="7">
    <source>
        <dbReference type="ARBA" id="ARBA00023242"/>
    </source>
</evidence>
<dbReference type="RefSeq" id="XP_022476748.1">
    <property type="nucleotide sequence ID" value="XM_022616824.1"/>
</dbReference>
<feature type="compositionally biased region" description="Basic and acidic residues" evidence="8">
    <location>
        <begin position="203"/>
        <end position="217"/>
    </location>
</feature>
<keyword evidence="7" id="KW-0539">Nucleus</keyword>
<comment type="subcellular location">
    <subcellularLocation>
        <location evidence="3">Cytoplasm</location>
    </subcellularLocation>
    <subcellularLocation>
        <location evidence="2">Nucleus</location>
    </subcellularLocation>
</comment>
<comment type="function">
    <text evidence="1">May be involved in a process influencing telomere capping.</text>
</comment>
<dbReference type="GO" id="GO:0005634">
    <property type="term" value="C:nucleus"/>
    <property type="evidence" value="ECO:0007669"/>
    <property type="project" value="UniProtKB-SubCell"/>
</dbReference>
<evidence type="ECO:0000256" key="6">
    <source>
        <dbReference type="ARBA" id="ARBA00022490"/>
    </source>
</evidence>
<feature type="compositionally biased region" description="Basic and acidic residues" evidence="8">
    <location>
        <begin position="318"/>
        <end position="328"/>
    </location>
</feature>
<name>A0A1G4BE38_9PEZI</name>
<keyword evidence="6" id="KW-0963">Cytoplasm</keyword>
<comment type="similarity">
    <text evidence="4">Belongs to the RTC4 family.</text>
</comment>
<keyword evidence="11" id="KW-1185">Reference proteome</keyword>
<feature type="domain" description="Restriction of telomere capping protein 4 C-terminal" evidence="9">
    <location>
        <begin position="413"/>
        <end position="529"/>
    </location>
</feature>
<dbReference type="PANTHER" id="PTHR41391">
    <property type="entry name" value="RESTRICTION OF TELOMERE CAPPING PROTEIN 4"/>
    <property type="match status" value="1"/>
</dbReference>
<accession>A0A1G4BE38</accession>
<feature type="compositionally biased region" description="Polar residues" evidence="8">
    <location>
        <begin position="269"/>
        <end position="281"/>
    </location>
</feature>
<dbReference type="InterPro" id="IPR028094">
    <property type="entry name" value="RTC4_C"/>
</dbReference>
<organism evidence="10 11">
    <name type="scientific">Colletotrichum orchidophilum</name>
    <dbReference type="NCBI Taxonomy" id="1209926"/>
    <lineage>
        <taxon>Eukaryota</taxon>
        <taxon>Fungi</taxon>
        <taxon>Dikarya</taxon>
        <taxon>Ascomycota</taxon>
        <taxon>Pezizomycotina</taxon>
        <taxon>Sordariomycetes</taxon>
        <taxon>Hypocreomycetidae</taxon>
        <taxon>Glomerellales</taxon>
        <taxon>Glomerellaceae</taxon>
        <taxon>Colletotrichum</taxon>
    </lineage>
</organism>
<dbReference type="OrthoDB" id="128308at2759"/>
<dbReference type="Proteomes" id="UP000176998">
    <property type="component" value="Unassembled WGS sequence"/>
</dbReference>
<evidence type="ECO:0000256" key="3">
    <source>
        <dbReference type="ARBA" id="ARBA00004496"/>
    </source>
</evidence>
<dbReference type="Pfam" id="PF14474">
    <property type="entry name" value="RTC4"/>
    <property type="match status" value="1"/>
</dbReference>
<evidence type="ECO:0000256" key="4">
    <source>
        <dbReference type="ARBA" id="ARBA00009461"/>
    </source>
</evidence>
<dbReference type="SMART" id="SM01312">
    <property type="entry name" value="RTC4"/>
    <property type="match status" value="1"/>
</dbReference>
<evidence type="ECO:0000256" key="5">
    <source>
        <dbReference type="ARBA" id="ARBA00015162"/>
    </source>
</evidence>
<dbReference type="GO" id="GO:0005737">
    <property type="term" value="C:cytoplasm"/>
    <property type="evidence" value="ECO:0007669"/>
    <property type="project" value="UniProtKB-SubCell"/>
</dbReference>
<dbReference type="GeneID" id="34558334"/>
<dbReference type="STRING" id="1209926.A0A1G4BE38"/>
<reference evidence="10 11" key="1">
    <citation type="submission" date="2016-09" db="EMBL/GenBank/DDBJ databases">
        <authorList>
            <person name="Capua I."/>
            <person name="De Benedictis P."/>
            <person name="Joannis T."/>
            <person name="Lombin L.H."/>
            <person name="Cattoli G."/>
        </authorList>
    </citation>
    <scope>NUCLEOTIDE SEQUENCE [LARGE SCALE GENOMIC DNA]</scope>
    <source>
        <strain evidence="10 11">IMI 309357</strain>
    </source>
</reference>
<evidence type="ECO:0000256" key="1">
    <source>
        <dbReference type="ARBA" id="ARBA00002738"/>
    </source>
</evidence>
<dbReference type="PANTHER" id="PTHR41391:SF1">
    <property type="entry name" value="RESTRICTION OF TELOMERE CAPPING PROTEIN 4"/>
    <property type="match status" value="1"/>
</dbReference>
<comment type="caution">
    <text evidence="10">The sequence shown here is derived from an EMBL/GenBank/DDBJ whole genome shotgun (WGS) entry which is preliminary data.</text>
</comment>
<protein>
    <recommendedName>
        <fullName evidence="5">Restriction of telomere capping protein 4</fullName>
    </recommendedName>
</protein>
<evidence type="ECO:0000313" key="11">
    <source>
        <dbReference type="Proteomes" id="UP000176998"/>
    </source>
</evidence>